<organism evidence="1 2">
    <name type="scientific">Aquimarina celericrescens</name>
    <dbReference type="NCBI Taxonomy" id="1964542"/>
    <lineage>
        <taxon>Bacteria</taxon>
        <taxon>Pseudomonadati</taxon>
        <taxon>Bacteroidota</taxon>
        <taxon>Flavobacteriia</taxon>
        <taxon>Flavobacteriales</taxon>
        <taxon>Flavobacteriaceae</taxon>
        <taxon>Aquimarina</taxon>
    </lineage>
</organism>
<sequence length="154" mass="18235">MNATKNLRNNKFLKRFNNNTVNTKEDYYKYQKSFMKEELDEETVLQVYIKNFDSILSNINFPVLALFGENDMNVDWKKTKPLYEKTLSRNTDLTVKSLPNRNHNLYPCKTGGFYEFQNNDMPRTRCVGFLNAITDWLNKISHIQISNNTKNFLV</sequence>
<accession>A0ABW5AT03</accession>
<evidence type="ECO:0000313" key="2">
    <source>
        <dbReference type="Proteomes" id="UP001597344"/>
    </source>
</evidence>
<evidence type="ECO:0000313" key="1">
    <source>
        <dbReference type="EMBL" id="MFD2185405.1"/>
    </source>
</evidence>
<dbReference type="Proteomes" id="UP001597344">
    <property type="component" value="Unassembled WGS sequence"/>
</dbReference>
<evidence type="ECO:0008006" key="3">
    <source>
        <dbReference type="Google" id="ProtNLM"/>
    </source>
</evidence>
<dbReference type="EMBL" id="JBHUHY010000002">
    <property type="protein sequence ID" value="MFD2185405.1"/>
    <property type="molecule type" value="Genomic_DNA"/>
</dbReference>
<dbReference type="RefSeq" id="WP_378318367.1">
    <property type="nucleotide sequence ID" value="NZ_JBHUHY010000002.1"/>
</dbReference>
<keyword evidence="2" id="KW-1185">Reference proteome</keyword>
<comment type="caution">
    <text evidence="1">The sequence shown here is derived from an EMBL/GenBank/DDBJ whole genome shotgun (WGS) entry which is preliminary data.</text>
</comment>
<dbReference type="SUPFAM" id="SSF53474">
    <property type="entry name" value="alpha/beta-Hydrolases"/>
    <property type="match status" value="1"/>
</dbReference>
<name>A0ABW5AT03_9FLAO</name>
<proteinExistence type="predicted"/>
<dbReference type="InterPro" id="IPR029058">
    <property type="entry name" value="AB_hydrolase_fold"/>
</dbReference>
<dbReference type="Gene3D" id="3.40.50.1820">
    <property type="entry name" value="alpha/beta hydrolase"/>
    <property type="match status" value="1"/>
</dbReference>
<gene>
    <name evidence="1" type="ORF">ACFSJT_01260</name>
</gene>
<protein>
    <recommendedName>
        <fullName evidence="3">BAAT/Acyl-CoA thioester hydrolase C-terminal domain-containing protein</fullName>
    </recommendedName>
</protein>
<reference evidence="2" key="1">
    <citation type="journal article" date="2019" name="Int. J. Syst. Evol. Microbiol.">
        <title>The Global Catalogue of Microorganisms (GCM) 10K type strain sequencing project: providing services to taxonomists for standard genome sequencing and annotation.</title>
        <authorList>
            <consortium name="The Broad Institute Genomics Platform"/>
            <consortium name="The Broad Institute Genome Sequencing Center for Infectious Disease"/>
            <person name="Wu L."/>
            <person name="Ma J."/>
        </authorList>
    </citation>
    <scope>NUCLEOTIDE SEQUENCE [LARGE SCALE GENOMIC DNA]</scope>
    <source>
        <strain evidence="2">DT92</strain>
    </source>
</reference>